<gene>
    <name evidence="1" type="ORF">M9H77_23079</name>
</gene>
<reference evidence="2" key="1">
    <citation type="journal article" date="2023" name="Nat. Plants">
        <title>Single-cell RNA sequencing provides a high-resolution roadmap for understanding the multicellular compartmentation of specialized metabolism.</title>
        <authorList>
            <person name="Sun S."/>
            <person name="Shen X."/>
            <person name="Li Y."/>
            <person name="Li Y."/>
            <person name="Wang S."/>
            <person name="Li R."/>
            <person name="Zhang H."/>
            <person name="Shen G."/>
            <person name="Guo B."/>
            <person name="Wei J."/>
            <person name="Xu J."/>
            <person name="St-Pierre B."/>
            <person name="Chen S."/>
            <person name="Sun C."/>
        </authorList>
    </citation>
    <scope>NUCLEOTIDE SEQUENCE [LARGE SCALE GENOMIC DNA]</scope>
</reference>
<dbReference type="EMBL" id="CM044705">
    <property type="protein sequence ID" value="KAI5663756.1"/>
    <property type="molecule type" value="Genomic_DNA"/>
</dbReference>
<evidence type="ECO:0000313" key="1">
    <source>
        <dbReference type="EMBL" id="KAI5663756.1"/>
    </source>
</evidence>
<protein>
    <submittedName>
        <fullName evidence="1">Uncharacterized protein</fullName>
    </submittedName>
</protein>
<evidence type="ECO:0000313" key="2">
    <source>
        <dbReference type="Proteomes" id="UP001060085"/>
    </source>
</evidence>
<organism evidence="1 2">
    <name type="scientific">Catharanthus roseus</name>
    <name type="common">Madagascar periwinkle</name>
    <name type="synonym">Vinca rosea</name>
    <dbReference type="NCBI Taxonomy" id="4058"/>
    <lineage>
        <taxon>Eukaryota</taxon>
        <taxon>Viridiplantae</taxon>
        <taxon>Streptophyta</taxon>
        <taxon>Embryophyta</taxon>
        <taxon>Tracheophyta</taxon>
        <taxon>Spermatophyta</taxon>
        <taxon>Magnoliopsida</taxon>
        <taxon>eudicotyledons</taxon>
        <taxon>Gunneridae</taxon>
        <taxon>Pentapetalae</taxon>
        <taxon>asterids</taxon>
        <taxon>lamiids</taxon>
        <taxon>Gentianales</taxon>
        <taxon>Apocynaceae</taxon>
        <taxon>Rauvolfioideae</taxon>
        <taxon>Vinceae</taxon>
        <taxon>Catharanthinae</taxon>
        <taxon>Catharanthus</taxon>
    </lineage>
</organism>
<comment type="caution">
    <text evidence="1">The sequence shown here is derived from an EMBL/GenBank/DDBJ whole genome shotgun (WGS) entry which is preliminary data.</text>
</comment>
<name>A0ACC0ASZ7_CATRO</name>
<dbReference type="Proteomes" id="UP001060085">
    <property type="component" value="Linkage Group LG05"/>
</dbReference>
<proteinExistence type="predicted"/>
<sequence>MEEVPAHVHPSPIVPDESVHGSFRGCTIDKGSPSPTLDLGLVAYSCITALATPIELKSRDHKVTTYNPRKGIYIVRSPIRVDGTSINVYTLRMNNKSCNCGK</sequence>
<accession>A0ACC0ASZ7</accession>
<keyword evidence="2" id="KW-1185">Reference proteome</keyword>